<dbReference type="AlphaFoldDB" id="A0A4R2BSX1"/>
<sequence length="100" mass="11295">MIEWSWRIENETSIICGSWSEDQDWENVFNSLVGCKVHDVSLSGRLPELLIHLSGGNYVASFMTAEGQPAWTIFARTPEDLKSRFISVENGRVCEGTEKT</sequence>
<gene>
    <name evidence="1" type="ORF">EV184_10718</name>
</gene>
<proteinExistence type="predicted"/>
<evidence type="ECO:0000313" key="2">
    <source>
        <dbReference type="Proteomes" id="UP000295043"/>
    </source>
</evidence>
<reference evidence="1 2" key="1">
    <citation type="submission" date="2019-03" db="EMBL/GenBank/DDBJ databases">
        <title>Genomic Encyclopedia of Type Strains, Phase IV (KMG-V): Genome sequencing to study the core and pangenomes of soil and plant-associated prokaryotes.</title>
        <authorList>
            <person name="Whitman W."/>
        </authorList>
    </citation>
    <scope>NUCLEOTIDE SEQUENCE [LARGE SCALE GENOMIC DNA]</scope>
    <source>
        <strain evidence="1 2">23C40</strain>
    </source>
</reference>
<protein>
    <submittedName>
        <fullName evidence="1">Uncharacterized protein</fullName>
    </submittedName>
</protein>
<organism evidence="1 2">
    <name type="scientific">Sinorhizobium americanum</name>
    <dbReference type="NCBI Taxonomy" id="194963"/>
    <lineage>
        <taxon>Bacteria</taxon>
        <taxon>Pseudomonadati</taxon>
        <taxon>Pseudomonadota</taxon>
        <taxon>Alphaproteobacteria</taxon>
        <taxon>Hyphomicrobiales</taxon>
        <taxon>Rhizobiaceae</taxon>
        <taxon>Sinorhizobium/Ensifer group</taxon>
        <taxon>Sinorhizobium</taxon>
    </lineage>
</organism>
<comment type="caution">
    <text evidence="1">The sequence shown here is derived from an EMBL/GenBank/DDBJ whole genome shotgun (WGS) entry which is preliminary data.</text>
</comment>
<evidence type="ECO:0000313" key="1">
    <source>
        <dbReference type="EMBL" id="TCN30721.1"/>
    </source>
</evidence>
<name>A0A4R2BSX1_9HYPH</name>
<dbReference type="OrthoDB" id="8018573at2"/>
<dbReference type="EMBL" id="SLVU01000007">
    <property type="protein sequence ID" value="TCN30721.1"/>
    <property type="molecule type" value="Genomic_DNA"/>
</dbReference>
<dbReference type="Proteomes" id="UP000295043">
    <property type="component" value="Unassembled WGS sequence"/>
</dbReference>
<accession>A0A4R2BSX1</accession>